<dbReference type="Gene3D" id="1.10.357.10">
    <property type="entry name" value="Tetracycline Repressor, domain 2"/>
    <property type="match status" value="1"/>
</dbReference>
<sequence length="207" mass="23080">MPSNKHPLQPRKRPRQQRSARTRDQILEAAVEVFAQHGYARGTTNRIAERADISVGSLYQYYPNKDAILIELAGRHLDAGVAATADHLEAGAITSVQDAIRNIVAAAIHNHRHDPEFLRVIIDQAPRTHELMAKVAEQQQESVQAMKKLLDGRPEVVVEDKDAAARLVVLTIESVVHQAMSAPKDFDADTLQTELVSMLTRYLTREP</sequence>
<name>V5X7H4_MYCNE</name>
<dbReference type="KEGG" id="mne:D174_04915"/>
<feature type="region of interest" description="Disordered" evidence="5">
    <location>
        <begin position="1"/>
        <end position="22"/>
    </location>
</feature>
<protein>
    <submittedName>
        <fullName evidence="7">TetR family transcriptional regulator</fullName>
    </submittedName>
</protein>
<evidence type="ECO:0000256" key="2">
    <source>
        <dbReference type="ARBA" id="ARBA00023125"/>
    </source>
</evidence>
<feature type="domain" description="HTH tetR-type" evidence="6">
    <location>
        <begin position="20"/>
        <end position="80"/>
    </location>
</feature>
<keyword evidence="3" id="KW-0804">Transcription</keyword>
<keyword evidence="2 4" id="KW-0238">DNA-binding</keyword>
<accession>V5X7H4</accession>
<dbReference type="InterPro" id="IPR001647">
    <property type="entry name" value="HTH_TetR"/>
</dbReference>
<keyword evidence="1" id="KW-0805">Transcription regulation</keyword>
<dbReference type="GO" id="GO:0003700">
    <property type="term" value="F:DNA-binding transcription factor activity"/>
    <property type="evidence" value="ECO:0007669"/>
    <property type="project" value="TreeGrafter"/>
</dbReference>
<evidence type="ECO:0000256" key="4">
    <source>
        <dbReference type="PROSITE-ProRule" id="PRU00335"/>
    </source>
</evidence>
<dbReference type="RefSeq" id="WP_019513703.1">
    <property type="nucleotide sequence ID" value="NC_023036.2"/>
</dbReference>
<evidence type="ECO:0000259" key="6">
    <source>
        <dbReference type="PROSITE" id="PS50977"/>
    </source>
</evidence>
<evidence type="ECO:0000313" key="7">
    <source>
        <dbReference type="EMBL" id="AHC23962.1"/>
    </source>
</evidence>
<feature type="DNA-binding region" description="H-T-H motif" evidence="4">
    <location>
        <begin position="43"/>
        <end position="62"/>
    </location>
</feature>
<dbReference type="InterPro" id="IPR009057">
    <property type="entry name" value="Homeodomain-like_sf"/>
</dbReference>
<proteinExistence type="predicted"/>
<dbReference type="PANTHER" id="PTHR30055:SF234">
    <property type="entry name" value="HTH-TYPE TRANSCRIPTIONAL REGULATOR BETI"/>
    <property type="match status" value="1"/>
</dbReference>
<keyword evidence="8" id="KW-1185">Reference proteome</keyword>
<dbReference type="PROSITE" id="PS50977">
    <property type="entry name" value="HTH_TETR_2"/>
    <property type="match status" value="1"/>
</dbReference>
<evidence type="ECO:0000256" key="5">
    <source>
        <dbReference type="SAM" id="MobiDB-lite"/>
    </source>
</evidence>
<dbReference type="InterPro" id="IPR050109">
    <property type="entry name" value="HTH-type_TetR-like_transc_reg"/>
</dbReference>
<evidence type="ECO:0000256" key="3">
    <source>
        <dbReference type="ARBA" id="ARBA00023163"/>
    </source>
</evidence>
<dbReference type="Proteomes" id="UP000018763">
    <property type="component" value="Chromosome"/>
</dbReference>
<dbReference type="eggNOG" id="COG1309">
    <property type="taxonomic scope" value="Bacteria"/>
</dbReference>
<evidence type="ECO:0000256" key="1">
    <source>
        <dbReference type="ARBA" id="ARBA00023015"/>
    </source>
</evidence>
<dbReference type="InterPro" id="IPR041669">
    <property type="entry name" value="TetR_C_15"/>
</dbReference>
<dbReference type="Pfam" id="PF17918">
    <property type="entry name" value="TetR_C_15"/>
    <property type="match status" value="1"/>
</dbReference>
<dbReference type="EMBL" id="CP006936">
    <property type="protein sequence ID" value="AHC23962.1"/>
    <property type="molecule type" value="Genomic_DNA"/>
</dbReference>
<dbReference type="GeneID" id="43448847"/>
<gene>
    <name evidence="7" type="ORF">D174_04915</name>
</gene>
<organism evidence="7 8">
    <name type="scientific">Mycolicibacterium neoaurum VKM Ac-1815D</name>
    <dbReference type="NCBI Taxonomy" id="700508"/>
    <lineage>
        <taxon>Bacteria</taxon>
        <taxon>Bacillati</taxon>
        <taxon>Actinomycetota</taxon>
        <taxon>Actinomycetes</taxon>
        <taxon>Mycobacteriales</taxon>
        <taxon>Mycobacteriaceae</taxon>
        <taxon>Mycolicibacterium</taxon>
    </lineage>
</organism>
<dbReference type="HOGENOM" id="CLU_069356_46_0_11"/>
<dbReference type="GO" id="GO:0000976">
    <property type="term" value="F:transcription cis-regulatory region binding"/>
    <property type="evidence" value="ECO:0007669"/>
    <property type="project" value="TreeGrafter"/>
</dbReference>
<feature type="compositionally biased region" description="Basic residues" evidence="5">
    <location>
        <begin position="8"/>
        <end position="20"/>
    </location>
</feature>
<dbReference type="PRINTS" id="PR00455">
    <property type="entry name" value="HTHTETR"/>
</dbReference>
<evidence type="ECO:0000313" key="8">
    <source>
        <dbReference type="Proteomes" id="UP000018763"/>
    </source>
</evidence>
<reference evidence="7 8" key="1">
    <citation type="journal article" date="2014" name="Genome Announc.">
        <title>Complete Genome Sequence of Sterol-Transforming Mycobacterium neoaurum Strain VKM Ac-1815D.</title>
        <authorList>
            <person name="Shtratnikova V.Y."/>
            <person name="Bragin E.Y."/>
            <person name="Dovbnya D.V."/>
            <person name="Pekov Y.A."/>
            <person name="Schelkunov M.I."/>
            <person name="Strizhov N."/>
            <person name="Ivashina T.V."/>
            <person name="Ashapkin V.V."/>
            <person name="Donova M.V."/>
        </authorList>
    </citation>
    <scope>NUCLEOTIDE SEQUENCE [LARGE SCALE GENOMIC DNA]</scope>
    <source>
        <strain evidence="7 8">VKM Ac-1815D</strain>
    </source>
</reference>
<dbReference type="SUPFAM" id="SSF46689">
    <property type="entry name" value="Homeodomain-like"/>
    <property type="match status" value="1"/>
</dbReference>
<dbReference type="AlphaFoldDB" id="V5X7H4"/>
<dbReference type="Pfam" id="PF00440">
    <property type="entry name" value="TetR_N"/>
    <property type="match status" value="1"/>
</dbReference>
<dbReference type="PANTHER" id="PTHR30055">
    <property type="entry name" value="HTH-TYPE TRANSCRIPTIONAL REGULATOR RUTR"/>
    <property type="match status" value="1"/>
</dbReference>